<keyword evidence="7" id="KW-0223">Dioxygenase</keyword>
<dbReference type="GO" id="GO:0046872">
    <property type="term" value="F:metal ion binding"/>
    <property type="evidence" value="ECO:0007669"/>
    <property type="project" value="UniProtKB-KW"/>
</dbReference>
<dbReference type="PANTHER" id="PTHR10543">
    <property type="entry name" value="BETA-CAROTENE DIOXYGENASE"/>
    <property type="match status" value="1"/>
</dbReference>
<dbReference type="Pfam" id="PF03055">
    <property type="entry name" value="RPE65"/>
    <property type="match status" value="1"/>
</dbReference>
<dbReference type="InParanoid" id="A0A7X0MZY7"/>
<evidence type="ECO:0000313" key="8">
    <source>
        <dbReference type="Proteomes" id="UP000528457"/>
    </source>
</evidence>
<evidence type="ECO:0000256" key="3">
    <source>
        <dbReference type="ARBA" id="ARBA00023002"/>
    </source>
</evidence>
<dbReference type="GO" id="GO:0016121">
    <property type="term" value="P:carotene catabolic process"/>
    <property type="evidence" value="ECO:0007669"/>
    <property type="project" value="TreeGrafter"/>
</dbReference>
<evidence type="ECO:0000256" key="1">
    <source>
        <dbReference type="ARBA" id="ARBA00006787"/>
    </source>
</evidence>
<dbReference type="Proteomes" id="UP000528457">
    <property type="component" value="Unassembled WGS sequence"/>
</dbReference>
<sequence length="485" mass="54000">MPNRRQFIQQMGAASALGLGAKAGLSLAGTGSDTAFNGVPKQFPKTRLRVEGQWPEDLVGNLYRNSPAMLERDGFQHSHLFDGDGMIQRFTLEGGQVYHQAQMVATHKYLAEEEAGRFLYRGLGSSPPNPRSSRNNDTANPANISVRKMGDKLFALWEAGSAYEIDPDTLATYGRVDWSDDLKHLPFSAHPLRDANGDWWNIGSWIYGGQARTIVYQLDAKANLKRVKAIPMQQAGYMHAFALSPRFVILVNTANIYSAGKNYFDSFHFDAKGKSEIILLDKNDLSVFKTIDIPANFVFHFGNAFELGDELCFSMAEYKNADVMSKGLGLGPQSAFAKDATQYNSELNLYRINIKTGRWRKEHSQLSMEFPNIKESQPFKPQSIIGMGRPVSPGSKTDQDYLLSYHPLTAEQEVFDFGKGFTIEEPLFVRSKNGQEYVLHTLANRDTQQTGIALFRAGQLAAGPVSMAWAEEQFPFGFHGCFVGA</sequence>
<gene>
    <name evidence="7" type="ORF">HNR48_003996</name>
</gene>
<feature type="binding site" evidence="5">
    <location>
        <position position="479"/>
    </location>
    <ligand>
        <name>Fe cation</name>
        <dbReference type="ChEBI" id="CHEBI:24875"/>
        <note>catalytic</note>
    </ligand>
</feature>
<evidence type="ECO:0000256" key="6">
    <source>
        <dbReference type="SAM" id="MobiDB-lite"/>
    </source>
</evidence>
<dbReference type="AlphaFoldDB" id="A0A7X0MZY7"/>
<feature type="binding site" evidence="5">
    <location>
        <position position="300"/>
    </location>
    <ligand>
        <name>Fe cation</name>
        <dbReference type="ChEBI" id="CHEBI:24875"/>
        <note>catalytic</note>
    </ligand>
</feature>
<keyword evidence="3" id="KW-0560">Oxidoreductase</keyword>
<dbReference type="GO" id="GO:0010436">
    <property type="term" value="F:carotenoid dioxygenase activity"/>
    <property type="evidence" value="ECO:0007669"/>
    <property type="project" value="TreeGrafter"/>
</dbReference>
<feature type="binding site" evidence="5">
    <location>
        <position position="190"/>
    </location>
    <ligand>
        <name>Fe cation</name>
        <dbReference type="ChEBI" id="CHEBI:24875"/>
        <note>catalytic</note>
    </ligand>
</feature>
<dbReference type="PROSITE" id="PS51318">
    <property type="entry name" value="TAT"/>
    <property type="match status" value="1"/>
</dbReference>
<dbReference type="InterPro" id="IPR006311">
    <property type="entry name" value="TAT_signal"/>
</dbReference>
<protein>
    <submittedName>
        <fullName evidence="7">Carotenoid cleavage dioxygenase-like enzyme</fullName>
    </submittedName>
</protein>
<accession>A0A7X0MZY7</accession>
<proteinExistence type="inferred from homology"/>
<feature type="binding site" evidence="5">
    <location>
        <position position="239"/>
    </location>
    <ligand>
        <name>Fe cation</name>
        <dbReference type="ChEBI" id="CHEBI:24875"/>
        <note>catalytic</note>
    </ligand>
</feature>
<comment type="cofactor">
    <cofactor evidence="5">
        <name>Fe(2+)</name>
        <dbReference type="ChEBI" id="CHEBI:29033"/>
    </cofactor>
    <text evidence="5">Binds 1 Fe(2+) ion per subunit.</text>
</comment>
<organism evidence="7 8">
    <name type="scientific">Pseudoteredinibacter isoporae</name>
    <dbReference type="NCBI Taxonomy" id="570281"/>
    <lineage>
        <taxon>Bacteria</taxon>
        <taxon>Pseudomonadati</taxon>
        <taxon>Pseudomonadota</taxon>
        <taxon>Gammaproteobacteria</taxon>
        <taxon>Cellvibrionales</taxon>
        <taxon>Cellvibrionaceae</taxon>
        <taxon>Pseudoteredinibacter</taxon>
    </lineage>
</organism>
<reference evidence="7 8" key="1">
    <citation type="submission" date="2020-08" db="EMBL/GenBank/DDBJ databases">
        <title>Genomic Encyclopedia of Type Strains, Phase IV (KMG-IV): sequencing the most valuable type-strain genomes for metagenomic binning, comparative biology and taxonomic classification.</title>
        <authorList>
            <person name="Goeker M."/>
        </authorList>
    </citation>
    <scope>NUCLEOTIDE SEQUENCE [LARGE SCALE GENOMIC DNA]</scope>
    <source>
        <strain evidence="7 8">DSM 22368</strain>
    </source>
</reference>
<dbReference type="InterPro" id="IPR011044">
    <property type="entry name" value="Quino_amine_DH_bsu"/>
</dbReference>
<evidence type="ECO:0000256" key="4">
    <source>
        <dbReference type="ARBA" id="ARBA00023004"/>
    </source>
</evidence>
<dbReference type="SUPFAM" id="SSF50969">
    <property type="entry name" value="YVTN repeat-like/Quinoprotein amine dehydrogenase"/>
    <property type="match status" value="1"/>
</dbReference>
<evidence type="ECO:0000256" key="5">
    <source>
        <dbReference type="PIRSR" id="PIRSR604294-1"/>
    </source>
</evidence>
<keyword evidence="4 5" id="KW-0408">Iron</keyword>
<name>A0A7X0MZY7_9GAMM</name>
<comment type="similarity">
    <text evidence="1">Belongs to the carotenoid oxygenase family.</text>
</comment>
<evidence type="ECO:0000313" key="7">
    <source>
        <dbReference type="EMBL" id="MBB6523682.1"/>
    </source>
</evidence>
<comment type="caution">
    <text evidence="7">The sequence shown here is derived from an EMBL/GenBank/DDBJ whole genome shotgun (WGS) entry which is preliminary data.</text>
</comment>
<evidence type="ECO:0000256" key="2">
    <source>
        <dbReference type="ARBA" id="ARBA00022723"/>
    </source>
</evidence>
<feature type="region of interest" description="Disordered" evidence="6">
    <location>
        <begin position="121"/>
        <end position="143"/>
    </location>
</feature>
<keyword evidence="8" id="KW-1185">Reference proteome</keyword>
<dbReference type="EMBL" id="JACHHT010000004">
    <property type="protein sequence ID" value="MBB6523682.1"/>
    <property type="molecule type" value="Genomic_DNA"/>
</dbReference>
<keyword evidence="2 5" id="KW-0479">Metal-binding</keyword>
<dbReference type="InterPro" id="IPR004294">
    <property type="entry name" value="Carotenoid_Oase"/>
</dbReference>
<dbReference type="RefSeq" id="WP_166843313.1">
    <property type="nucleotide sequence ID" value="NZ_JAAONY010000004.1"/>
</dbReference>
<dbReference type="PANTHER" id="PTHR10543:SF89">
    <property type="entry name" value="CAROTENOID 9,10(9',10')-CLEAVAGE DIOXYGENASE 1"/>
    <property type="match status" value="1"/>
</dbReference>